<evidence type="ECO:0000256" key="1">
    <source>
        <dbReference type="ARBA" id="ARBA00001013"/>
    </source>
</evidence>
<comment type="caution">
    <text evidence="10">The sequence shown here is derived from an EMBL/GenBank/DDBJ whole genome shotgun (WGS) entry which is preliminary data.</text>
</comment>
<dbReference type="EC" id="3.2.1.45" evidence="3 6"/>
<keyword evidence="6" id="KW-0746">Sphingolipid metabolism</keyword>
<dbReference type="AlphaFoldDB" id="A0A9D4BJG7"/>
<feature type="signal peptide" evidence="7">
    <location>
        <begin position="1"/>
        <end position="20"/>
    </location>
</feature>
<dbReference type="PANTHER" id="PTHR11069:SF23">
    <property type="entry name" value="LYSOSOMAL ACID GLUCOSYLCERAMIDASE"/>
    <property type="match status" value="1"/>
</dbReference>
<evidence type="ECO:0000313" key="10">
    <source>
        <dbReference type="EMBL" id="KAH3697960.1"/>
    </source>
</evidence>
<evidence type="ECO:0000259" key="8">
    <source>
        <dbReference type="Pfam" id="PF02055"/>
    </source>
</evidence>
<dbReference type="Gene3D" id="3.20.20.80">
    <property type="entry name" value="Glycosidases"/>
    <property type="match status" value="1"/>
</dbReference>
<feature type="domain" description="Glycosyl hydrolase family 30 TIM-barrel" evidence="8">
    <location>
        <begin position="70"/>
        <end position="408"/>
    </location>
</feature>
<keyword evidence="6" id="KW-0443">Lipid metabolism</keyword>
<dbReference type="InterPro" id="IPR033453">
    <property type="entry name" value="Glyco_hydro_30_TIM-barrel"/>
</dbReference>
<dbReference type="SUPFAM" id="SSF51445">
    <property type="entry name" value="(Trans)glycosidases"/>
    <property type="match status" value="1"/>
</dbReference>
<organism evidence="10 11">
    <name type="scientific">Dreissena polymorpha</name>
    <name type="common">Zebra mussel</name>
    <name type="synonym">Mytilus polymorpha</name>
    <dbReference type="NCBI Taxonomy" id="45954"/>
    <lineage>
        <taxon>Eukaryota</taxon>
        <taxon>Metazoa</taxon>
        <taxon>Spiralia</taxon>
        <taxon>Lophotrochozoa</taxon>
        <taxon>Mollusca</taxon>
        <taxon>Bivalvia</taxon>
        <taxon>Autobranchia</taxon>
        <taxon>Heteroconchia</taxon>
        <taxon>Euheterodonta</taxon>
        <taxon>Imparidentia</taxon>
        <taxon>Neoheterodontei</taxon>
        <taxon>Myida</taxon>
        <taxon>Dreissenoidea</taxon>
        <taxon>Dreissenidae</taxon>
        <taxon>Dreissena</taxon>
    </lineage>
</organism>
<dbReference type="Pfam" id="PF17189">
    <property type="entry name" value="Glyco_hydro_30C"/>
    <property type="match status" value="1"/>
</dbReference>
<dbReference type="OrthoDB" id="2160638at2759"/>
<dbReference type="InterPro" id="IPR013780">
    <property type="entry name" value="Glyco_hydro_b"/>
</dbReference>
<dbReference type="GO" id="GO:0006680">
    <property type="term" value="P:glucosylceramide catabolic process"/>
    <property type="evidence" value="ECO:0007669"/>
    <property type="project" value="TreeGrafter"/>
</dbReference>
<evidence type="ECO:0000313" key="11">
    <source>
        <dbReference type="Proteomes" id="UP000828390"/>
    </source>
</evidence>
<feature type="domain" description="Glycosyl hydrolase family 30 beta sandwich" evidence="9">
    <location>
        <begin position="411"/>
        <end position="474"/>
    </location>
</feature>
<evidence type="ECO:0000256" key="3">
    <source>
        <dbReference type="ARBA" id="ARBA00012658"/>
    </source>
</evidence>
<dbReference type="InterPro" id="IPR001139">
    <property type="entry name" value="Glyco_hydro_30"/>
</dbReference>
<evidence type="ECO:0000256" key="4">
    <source>
        <dbReference type="ARBA" id="ARBA00022729"/>
    </source>
</evidence>
<comment type="catalytic activity">
    <reaction evidence="1">
        <text>a beta-D-glucosyl-(1&lt;-&gt;1')-N-acylsphing-4-enine + H2O = an N-acylsphing-4-enine + D-glucose</text>
        <dbReference type="Rhea" id="RHEA:13269"/>
        <dbReference type="ChEBI" id="CHEBI:4167"/>
        <dbReference type="ChEBI" id="CHEBI:15377"/>
        <dbReference type="ChEBI" id="CHEBI:22801"/>
        <dbReference type="ChEBI" id="CHEBI:52639"/>
        <dbReference type="EC" id="3.2.1.45"/>
    </reaction>
    <physiologicalReaction direction="left-to-right" evidence="1">
        <dbReference type="Rhea" id="RHEA:13270"/>
    </physiologicalReaction>
</comment>
<evidence type="ECO:0000256" key="6">
    <source>
        <dbReference type="RuleBase" id="RU361188"/>
    </source>
</evidence>
<dbReference type="Pfam" id="PF02055">
    <property type="entry name" value="Glyco_hydro_30"/>
    <property type="match status" value="1"/>
</dbReference>
<keyword evidence="5 6" id="KW-0378">Hydrolase</keyword>
<dbReference type="GO" id="GO:0016020">
    <property type="term" value="C:membrane"/>
    <property type="evidence" value="ECO:0007669"/>
    <property type="project" value="GOC"/>
</dbReference>
<name>A0A9D4BJG7_DREPO</name>
<evidence type="ECO:0000256" key="2">
    <source>
        <dbReference type="ARBA" id="ARBA00005382"/>
    </source>
</evidence>
<dbReference type="GO" id="GO:0004348">
    <property type="term" value="F:glucosylceramidase activity"/>
    <property type="evidence" value="ECO:0007669"/>
    <property type="project" value="UniProtKB-EC"/>
</dbReference>
<dbReference type="InterPro" id="IPR017853">
    <property type="entry name" value="GH"/>
</dbReference>
<keyword evidence="4 7" id="KW-0732">Signal</keyword>
<dbReference type="PRINTS" id="PR00843">
    <property type="entry name" value="GLHYDRLASE30"/>
</dbReference>
<dbReference type="Gene3D" id="2.60.40.1180">
    <property type="entry name" value="Golgi alpha-mannosidase II"/>
    <property type="match status" value="1"/>
</dbReference>
<dbReference type="PANTHER" id="PTHR11069">
    <property type="entry name" value="GLUCOSYLCERAMIDASE"/>
    <property type="match status" value="1"/>
</dbReference>
<reference evidence="10" key="1">
    <citation type="journal article" date="2019" name="bioRxiv">
        <title>The Genome of the Zebra Mussel, Dreissena polymorpha: A Resource for Invasive Species Research.</title>
        <authorList>
            <person name="McCartney M.A."/>
            <person name="Auch B."/>
            <person name="Kono T."/>
            <person name="Mallez S."/>
            <person name="Zhang Y."/>
            <person name="Obille A."/>
            <person name="Becker A."/>
            <person name="Abrahante J.E."/>
            <person name="Garbe J."/>
            <person name="Badalamenti J.P."/>
            <person name="Herman A."/>
            <person name="Mangelson H."/>
            <person name="Liachko I."/>
            <person name="Sullivan S."/>
            <person name="Sone E.D."/>
            <person name="Koren S."/>
            <person name="Silverstein K.A.T."/>
            <person name="Beckman K.B."/>
            <person name="Gohl D.M."/>
        </authorList>
    </citation>
    <scope>NUCLEOTIDE SEQUENCE</scope>
    <source>
        <strain evidence="10">Duluth1</strain>
        <tissue evidence="10">Whole animal</tissue>
    </source>
</reference>
<reference evidence="10" key="2">
    <citation type="submission" date="2020-11" db="EMBL/GenBank/DDBJ databases">
        <authorList>
            <person name="McCartney M.A."/>
            <person name="Auch B."/>
            <person name="Kono T."/>
            <person name="Mallez S."/>
            <person name="Becker A."/>
            <person name="Gohl D.M."/>
            <person name="Silverstein K.A.T."/>
            <person name="Koren S."/>
            <person name="Bechman K.B."/>
            <person name="Herman A."/>
            <person name="Abrahante J.E."/>
            <person name="Garbe J."/>
        </authorList>
    </citation>
    <scope>NUCLEOTIDE SEQUENCE</scope>
    <source>
        <strain evidence="10">Duluth1</strain>
        <tissue evidence="10">Whole animal</tissue>
    </source>
</reference>
<evidence type="ECO:0000256" key="7">
    <source>
        <dbReference type="SAM" id="SignalP"/>
    </source>
</evidence>
<feature type="chain" id="PRO_5038833248" description="Glucosylceramidase" evidence="7">
    <location>
        <begin position="21"/>
        <end position="476"/>
    </location>
</feature>
<keyword evidence="11" id="KW-1185">Reference proteome</keyword>
<evidence type="ECO:0000256" key="5">
    <source>
        <dbReference type="ARBA" id="ARBA00022801"/>
    </source>
</evidence>
<dbReference type="EMBL" id="JAIWYP010000016">
    <property type="protein sequence ID" value="KAH3697960.1"/>
    <property type="molecule type" value="Genomic_DNA"/>
</dbReference>
<dbReference type="InterPro" id="IPR033452">
    <property type="entry name" value="GH30_C"/>
</dbReference>
<protein>
    <recommendedName>
        <fullName evidence="3 6">Glucosylceramidase</fullName>
        <ecNumber evidence="3 6">3.2.1.45</ecNumber>
    </recommendedName>
</protein>
<evidence type="ECO:0000259" key="9">
    <source>
        <dbReference type="Pfam" id="PF17189"/>
    </source>
</evidence>
<comment type="similarity">
    <text evidence="2 6">Belongs to the glycosyl hydrolase 30 family.</text>
</comment>
<sequence>MLYVGSLIAILAISNSGCICFLLNTNDEYQVWLTTGDMTKKLNREPSCMVTNNHHGYSVWVDRNKRRQTIDGFGAALSNSAAYVLFHSPNRHVIMRDLFGTDENQLGVSYLRLVMGASDLMAVDAYTYDDLANSRDTDFNMSHFTIQKDKDFVIPVLKEALVINPSLTILASPWSSPAWMKMSHKLFGGDFNNGQQYMNAYALYFVKFIEAYQTEGIHIDAITIQNEPLLSRDDYPTMNMNLDVTKAFIRDHIGPMFRKRNINTKILVWDFNWSGAWFPEALVNDGAVKQYIGGVAWHGYDGRHDAPDAFHTKHPDVDNYFTEFSGGGWDGGNFSALLTSFTRLIFIGQTKSWSKNVLLWNLALDEHNGPHYHVGGCGNCRGVITVPSGGGYSKNVEYYAMGHMSRFVKPGAVRLETNNFGWDELQAVAFVNLDGTTVIVVQNPNTSRPASFSLDIDAKHYQYNNLPPQSVVTFVK</sequence>
<accession>A0A9D4BJG7</accession>
<keyword evidence="6" id="KW-0326">Glycosidase</keyword>
<dbReference type="Proteomes" id="UP000828390">
    <property type="component" value="Unassembled WGS sequence"/>
</dbReference>
<proteinExistence type="inferred from homology"/>
<gene>
    <name evidence="10" type="ORF">DPMN_085473</name>
</gene>